<keyword evidence="4" id="KW-0146">Chitin degradation</keyword>
<dbReference type="InterPro" id="IPR001579">
    <property type="entry name" value="Glyco_hydro_18_chit_AS"/>
</dbReference>
<dbReference type="SUPFAM" id="SSF54556">
    <property type="entry name" value="Chitinase insertion domain"/>
    <property type="match status" value="1"/>
</dbReference>
<keyword evidence="10" id="KW-1185">Reference proteome</keyword>
<evidence type="ECO:0000256" key="1">
    <source>
        <dbReference type="ARBA" id="ARBA00000822"/>
    </source>
</evidence>
<organism evidence="9 10">
    <name type="scientific">Lapidilactobacillus gannanensis</name>
    <dbReference type="NCBI Taxonomy" id="2486002"/>
    <lineage>
        <taxon>Bacteria</taxon>
        <taxon>Bacillati</taxon>
        <taxon>Bacillota</taxon>
        <taxon>Bacilli</taxon>
        <taxon>Lactobacillales</taxon>
        <taxon>Lactobacillaceae</taxon>
        <taxon>Lapidilactobacillus</taxon>
    </lineage>
</organism>
<evidence type="ECO:0000256" key="7">
    <source>
        <dbReference type="RuleBase" id="RU004453"/>
    </source>
</evidence>
<evidence type="ECO:0000313" key="9">
    <source>
        <dbReference type="EMBL" id="MFD1410278.1"/>
    </source>
</evidence>
<evidence type="ECO:0000313" key="10">
    <source>
        <dbReference type="Proteomes" id="UP001597191"/>
    </source>
</evidence>
<dbReference type="PROSITE" id="PS01095">
    <property type="entry name" value="GH18_1"/>
    <property type="match status" value="1"/>
</dbReference>
<dbReference type="PROSITE" id="PS51910">
    <property type="entry name" value="GH18_2"/>
    <property type="match status" value="1"/>
</dbReference>
<dbReference type="InterPro" id="IPR017853">
    <property type="entry name" value="GH"/>
</dbReference>
<dbReference type="PANTHER" id="PTHR11177">
    <property type="entry name" value="CHITINASE"/>
    <property type="match status" value="1"/>
</dbReference>
<dbReference type="InterPro" id="IPR011583">
    <property type="entry name" value="Chitinase_II/V-like_cat"/>
</dbReference>
<name>A0ABW4BK76_9LACO</name>
<evidence type="ECO:0000256" key="5">
    <source>
        <dbReference type="ARBA" id="ARBA00023295"/>
    </source>
</evidence>
<comment type="catalytic activity">
    <reaction evidence="1">
        <text>Random endo-hydrolysis of N-acetyl-beta-D-glucosaminide (1-&gt;4)-beta-linkages in chitin and chitodextrins.</text>
        <dbReference type="EC" id="3.2.1.14"/>
    </reaction>
</comment>
<evidence type="ECO:0000256" key="2">
    <source>
        <dbReference type="ARBA" id="ARBA00012729"/>
    </source>
</evidence>
<protein>
    <recommendedName>
        <fullName evidence="2">chitinase</fullName>
        <ecNumber evidence="2">3.2.1.14</ecNumber>
    </recommendedName>
</protein>
<dbReference type="InterPro" id="IPR050314">
    <property type="entry name" value="Glycosyl_Hydrlase_18"/>
</dbReference>
<dbReference type="CDD" id="cd06548">
    <property type="entry name" value="GH18_chitinase"/>
    <property type="match status" value="1"/>
</dbReference>
<feature type="domain" description="GH18" evidence="8">
    <location>
        <begin position="3"/>
        <end position="345"/>
    </location>
</feature>
<dbReference type="GO" id="GO:0016787">
    <property type="term" value="F:hydrolase activity"/>
    <property type="evidence" value="ECO:0007669"/>
    <property type="project" value="UniProtKB-KW"/>
</dbReference>
<dbReference type="InterPro" id="IPR029070">
    <property type="entry name" value="Chitinase_insertion_sf"/>
</dbReference>
<dbReference type="EMBL" id="JBHTOH010000014">
    <property type="protein sequence ID" value="MFD1410278.1"/>
    <property type="molecule type" value="Genomic_DNA"/>
</dbReference>
<keyword evidence="4" id="KW-0119">Carbohydrate metabolism</keyword>
<proteinExistence type="inferred from homology"/>
<evidence type="ECO:0000256" key="3">
    <source>
        <dbReference type="ARBA" id="ARBA00022801"/>
    </source>
</evidence>
<dbReference type="SMART" id="SM00636">
    <property type="entry name" value="Glyco_18"/>
    <property type="match status" value="1"/>
</dbReference>
<comment type="similarity">
    <text evidence="7">Belongs to the glycosyl hydrolase 18 family.</text>
</comment>
<keyword evidence="4" id="KW-0624">Polysaccharide degradation</keyword>
<dbReference type="Pfam" id="PF00704">
    <property type="entry name" value="Glyco_hydro_18"/>
    <property type="match status" value="1"/>
</dbReference>
<sequence>MRPELIAYLDDNRPWQQEDIAADKLTCINYAFGKIAGLKIIPKLKKIQLINNLKRTYPHLKTCISIGGWSVDGFSDAVSTDHHRQIFVDNLVAYMREYDFDGIDLDWEYPGMDLAGIKASSADAQNFLLLVQLLRAKLTLFGQQDHRYYRLTAAVGAAQNLLVTMSPTTDYQYVDYLDYLNVMTYDMRGSWTKQAGHHTNLYSYATSTGQLSVADTVDRLVRNGVSPTKIVIGAGFYSRDWFGFDPQVSNPVGATASTYGTQATNYVDLQPLLASEPENFFWDDQAQAPYYFNGSQFSSFDNPRSMSAKAKYVLENNLRGLMFWEYSLDPSQTLLTAAAQEFVEKDNT</sequence>
<comment type="caution">
    <text evidence="9">The sequence shown here is derived from an EMBL/GenBank/DDBJ whole genome shotgun (WGS) entry which is preliminary data.</text>
</comment>
<dbReference type="RefSeq" id="WP_164509136.1">
    <property type="nucleotide sequence ID" value="NZ_JBHTOH010000014.1"/>
</dbReference>
<evidence type="ECO:0000259" key="8">
    <source>
        <dbReference type="PROSITE" id="PS51910"/>
    </source>
</evidence>
<dbReference type="Gene3D" id="3.20.20.80">
    <property type="entry name" value="Glycosidases"/>
    <property type="match status" value="1"/>
</dbReference>
<keyword evidence="3 6" id="KW-0378">Hydrolase</keyword>
<dbReference type="Proteomes" id="UP001597191">
    <property type="component" value="Unassembled WGS sequence"/>
</dbReference>
<dbReference type="PANTHER" id="PTHR11177:SF317">
    <property type="entry name" value="CHITINASE 12-RELATED"/>
    <property type="match status" value="1"/>
</dbReference>
<dbReference type="EC" id="3.2.1.14" evidence="2"/>
<dbReference type="Gene3D" id="3.10.50.10">
    <property type="match status" value="1"/>
</dbReference>
<evidence type="ECO:0000256" key="6">
    <source>
        <dbReference type="RuleBase" id="RU000489"/>
    </source>
</evidence>
<evidence type="ECO:0000256" key="4">
    <source>
        <dbReference type="ARBA" id="ARBA00023024"/>
    </source>
</evidence>
<accession>A0ABW4BK76</accession>
<dbReference type="SUPFAM" id="SSF51445">
    <property type="entry name" value="(Trans)glycosidases"/>
    <property type="match status" value="1"/>
</dbReference>
<keyword evidence="5 6" id="KW-0326">Glycosidase</keyword>
<gene>
    <name evidence="9" type="ORF">ACFQ4R_01395</name>
</gene>
<dbReference type="InterPro" id="IPR001223">
    <property type="entry name" value="Glyco_hydro18_cat"/>
</dbReference>
<reference evidence="10" key="1">
    <citation type="journal article" date="2019" name="Int. J. Syst. Evol. Microbiol.">
        <title>The Global Catalogue of Microorganisms (GCM) 10K type strain sequencing project: providing services to taxonomists for standard genome sequencing and annotation.</title>
        <authorList>
            <consortium name="The Broad Institute Genomics Platform"/>
            <consortium name="The Broad Institute Genome Sequencing Center for Infectious Disease"/>
            <person name="Wu L."/>
            <person name="Ma J."/>
        </authorList>
    </citation>
    <scope>NUCLEOTIDE SEQUENCE [LARGE SCALE GENOMIC DNA]</scope>
    <source>
        <strain evidence="10">CCM 8937</strain>
    </source>
</reference>